<dbReference type="Proteomes" id="UP000184016">
    <property type="component" value="Unassembled WGS sequence"/>
</dbReference>
<accession>A0A1M6U196</accession>
<evidence type="ECO:0000313" key="1">
    <source>
        <dbReference type="EMBL" id="SHK62914.1"/>
    </source>
</evidence>
<name>A0A1M6U196_9BACL</name>
<evidence type="ECO:0000313" key="2">
    <source>
        <dbReference type="Proteomes" id="UP000184016"/>
    </source>
</evidence>
<proteinExistence type="predicted"/>
<dbReference type="STRING" id="1830138.SAMN05443507_11829"/>
<dbReference type="EMBL" id="FRAF01000018">
    <property type="protein sequence ID" value="SHK62914.1"/>
    <property type="molecule type" value="Genomic_DNA"/>
</dbReference>
<sequence>MWAENVMQRGDVLVATDYLPYPVWRVITGPALIADTN</sequence>
<dbReference type="AlphaFoldDB" id="A0A1M6U196"/>
<organism evidence="1 2">
    <name type="scientific">Alicyclobacillus tolerans</name>
    <dbReference type="NCBI Taxonomy" id="90970"/>
    <lineage>
        <taxon>Bacteria</taxon>
        <taxon>Bacillati</taxon>
        <taxon>Bacillota</taxon>
        <taxon>Bacilli</taxon>
        <taxon>Bacillales</taxon>
        <taxon>Alicyclobacillaceae</taxon>
        <taxon>Alicyclobacillus</taxon>
    </lineage>
</organism>
<keyword evidence="2" id="KW-1185">Reference proteome</keyword>
<protein>
    <submittedName>
        <fullName evidence="1">Uncharacterized protein</fullName>
    </submittedName>
</protein>
<gene>
    <name evidence="1" type="ORF">SAMN05443507_11829</name>
</gene>
<reference evidence="2" key="1">
    <citation type="submission" date="2016-11" db="EMBL/GenBank/DDBJ databases">
        <authorList>
            <person name="Varghese N."/>
            <person name="Submissions S."/>
        </authorList>
    </citation>
    <scope>NUCLEOTIDE SEQUENCE [LARGE SCALE GENOMIC DNA]</scope>
    <source>
        <strain evidence="2">USBA-503</strain>
    </source>
</reference>